<gene>
    <name evidence="10" type="ORF">Poli38472_007251</name>
</gene>
<evidence type="ECO:0000259" key="9">
    <source>
        <dbReference type="PROSITE" id="PS50893"/>
    </source>
</evidence>
<evidence type="ECO:0000256" key="2">
    <source>
        <dbReference type="ARBA" id="ARBA00022448"/>
    </source>
</evidence>
<reference evidence="10" key="1">
    <citation type="submission" date="2019-03" db="EMBL/GenBank/DDBJ databases">
        <title>Long read genome sequence of the mycoparasitic Pythium oligandrum ATCC 38472 isolated from sugarbeet rhizosphere.</title>
        <authorList>
            <person name="Gaulin E."/>
        </authorList>
    </citation>
    <scope>NUCLEOTIDE SEQUENCE</scope>
    <source>
        <strain evidence="10">ATCC 38472_TT</strain>
    </source>
</reference>
<dbReference type="Pfam" id="PF01061">
    <property type="entry name" value="ABC2_membrane"/>
    <property type="match status" value="2"/>
</dbReference>
<dbReference type="Gene3D" id="3.40.50.300">
    <property type="entry name" value="P-loop containing nucleotide triphosphate hydrolases"/>
    <property type="match status" value="2"/>
</dbReference>
<dbReference type="Proteomes" id="UP000794436">
    <property type="component" value="Unassembled WGS sequence"/>
</dbReference>
<dbReference type="PANTHER" id="PTHR19241">
    <property type="entry name" value="ATP-BINDING CASSETTE TRANSPORTER"/>
    <property type="match status" value="1"/>
</dbReference>
<feature type="transmembrane region" description="Helical" evidence="8">
    <location>
        <begin position="435"/>
        <end position="458"/>
    </location>
</feature>
<keyword evidence="7 8" id="KW-0472">Membrane</keyword>
<feature type="transmembrane region" description="Helical" evidence="8">
    <location>
        <begin position="1152"/>
        <end position="1179"/>
    </location>
</feature>
<dbReference type="GO" id="GO:0140359">
    <property type="term" value="F:ABC-type transporter activity"/>
    <property type="evidence" value="ECO:0007669"/>
    <property type="project" value="InterPro"/>
</dbReference>
<dbReference type="InterPro" id="IPR013525">
    <property type="entry name" value="ABC2_TM"/>
</dbReference>
<dbReference type="GO" id="GO:0016020">
    <property type="term" value="C:membrane"/>
    <property type="evidence" value="ECO:0007669"/>
    <property type="project" value="UniProtKB-SubCell"/>
</dbReference>
<keyword evidence="2" id="KW-0813">Transport</keyword>
<feature type="transmembrane region" description="Helical" evidence="8">
    <location>
        <begin position="509"/>
        <end position="535"/>
    </location>
</feature>
<dbReference type="FunFam" id="3.40.50.300:FF:000528">
    <property type="entry name" value="ABC transporter G family member 31"/>
    <property type="match status" value="1"/>
</dbReference>
<dbReference type="InterPro" id="IPR003439">
    <property type="entry name" value="ABC_transporter-like_ATP-bd"/>
</dbReference>
<dbReference type="EMBL" id="SPLM01000110">
    <property type="protein sequence ID" value="TMW59106.1"/>
    <property type="molecule type" value="Genomic_DNA"/>
</dbReference>
<dbReference type="OrthoDB" id="66620at2759"/>
<dbReference type="SMART" id="SM00382">
    <property type="entry name" value="AAA"/>
    <property type="match status" value="2"/>
</dbReference>
<dbReference type="Pfam" id="PF19055">
    <property type="entry name" value="ABC2_membrane_7"/>
    <property type="match status" value="1"/>
</dbReference>
<feature type="transmembrane region" description="Helical" evidence="8">
    <location>
        <begin position="578"/>
        <end position="596"/>
    </location>
</feature>
<evidence type="ECO:0000256" key="6">
    <source>
        <dbReference type="ARBA" id="ARBA00022989"/>
    </source>
</evidence>
<evidence type="ECO:0000313" key="10">
    <source>
        <dbReference type="EMBL" id="TMW59106.1"/>
    </source>
</evidence>
<keyword evidence="4" id="KW-0547">Nucleotide-binding</keyword>
<feature type="transmembrane region" description="Helical" evidence="8">
    <location>
        <begin position="541"/>
        <end position="566"/>
    </location>
</feature>
<feature type="transmembrane region" description="Helical" evidence="8">
    <location>
        <begin position="664"/>
        <end position="687"/>
    </location>
</feature>
<evidence type="ECO:0000256" key="7">
    <source>
        <dbReference type="ARBA" id="ARBA00023136"/>
    </source>
</evidence>
<dbReference type="InterPro" id="IPR003593">
    <property type="entry name" value="AAA+_ATPase"/>
</dbReference>
<name>A0A8K1C9E1_PYTOL</name>
<evidence type="ECO:0000313" key="11">
    <source>
        <dbReference type="Proteomes" id="UP000794436"/>
    </source>
</evidence>
<feature type="transmembrane region" description="Helical" evidence="8">
    <location>
        <begin position="464"/>
        <end position="488"/>
    </location>
</feature>
<evidence type="ECO:0000256" key="3">
    <source>
        <dbReference type="ARBA" id="ARBA00022692"/>
    </source>
</evidence>
<dbReference type="InterPro" id="IPR027417">
    <property type="entry name" value="P-loop_NTPase"/>
</dbReference>
<comment type="subcellular location">
    <subcellularLocation>
        <location evidence="1">Membrane</location>
        <topology evidence="1">Multi-pass membrane protein</topology>
    </subcellularLocation>
</comment>
<dbReference type="PROSITE" id="PS50893">
    <property type="entry name" value="ABC_TRANSPORTER_2"/>
    <property type="match status" value="2"/>
</dbReference>
<comment type="caution">
    <text evidence="10">The sequence shown here is derived from an EMBL/GenBank/DDBJ whole genome shotgun (WGS) entry which is preliminary data.</text>
</comment>
<evidence type="ECO:0000256" key="4">
    <source>
        <dbReference type="ARBA" id="ARBA00022741"/>
    </source>
</evidence>
<feature type="transmembrane region" description="Helical" evidence="8">
    <location>
        <begin position="1076"/>
        <end position="1098"/>
    </location>
</feature>
<evidence type="ECO:0000256" key="1">
    <source>
        <dbReference type="ARBA" id="ARBA00004141"/>
    </source>
</evidence>
<dbReference type="FunFam" id="3.40.50.300:FF:000289">
    <property type="entry name" value="ABC transporter G family member 31"/>
    <property type="match status" value="1"/>
</dbReference>
<dbReference type="Pfam" id="PF00005">
    <property type="entry name" value="ABC_tran"/>
    <property type="match status" value="2"/>
</dbReference>
<keyword evidence="6 8" id="KW-1133">Transmembrane helix</keyword>
<evidence type="ECO:0000256" key="8">
    <source>
        <dbReference type="SAM" id="Phobius"/>
    </source>
</evidence>
<feature type="transmembrane region" description="Helical" evidence="8">
    <location>
        <begin position="1191"/>
        <end position="1208"/>
    </location>
</feature>
<feature type="domain" description="ABC transporter" evidence="9">
    <location>
        <begin position="741"/>
        <end position="982"/>
    </location>
</feature>
<dbReference type="InterPro" id="IPR043926">
    <property type="entry name" value="ABCG_dom"/>
</dbReference>
<keyword evidence="11" id="KW-1185">Reference proteome</keyword>
<proteinExistence type="predicted"/>
<evidence type="ECO:0000256" key="5">
    <source>
        <dbReference type="ARBA" id="ARBA00022840"/>
    </source>
</evidence>
<feature type="domain" description="ABC transporter" evidence="9">
    <location>
        <begin position="60"/>
        <end position="336"/>
    </location>
</feature>
<protein>
    <recommendedName>
        <fullName evidence="9">ABC transporter domain-containing protein</fullName>
    </recommendedName>
</protein>
<sequence length="1346" mass="149009">MTSDKHRILEHRPESLHSLVSTHVETALGKTLHQMEVRLEHVSVSAEIALATQSENELPTLVNEVVKGVGGLFRTKNRVTKHVLKDVSGVFKPGTMTLVLGQPGSGKSSLMKLLSGRFPMTNNITVQGNITYNGASMDEIHKRLPQFVSYVTQRDHHHPMLTVRETLQFAHDCCGGASFSTRLEPLLTQGTSEENKAAKELLNVMSLQYPDIVTHQLGLEICQNTVVGDAMTRGVSGGERKRVTTGEMQFGSTLVSFMDEISTGLDSAAAYDIIRTQRSIAKHLRKTVVIALLQPSPEVVALFDDVLLLNDGKVMYHGPRESLDEYFQGMGFVCPPQRDLADFVLDLGSHLQVQYQVPRVDGGQHPRKPSEYAAAFRQSSIYRDMMAYVTGPLDPVLHQDREELFQLVPEFHQSFVESTRTLIARGITKMVRNRVLYGARIGLMVFLGLLNGTTYWQFDPANPQVALGVLFASVLLFGLVQAGQLPTLMADRQIFYRQRASNFYRTSSYVLSVTLCQIPVSIVETLVFGSIMYWMCGFVASAGAFFVFLLLLFVTSVAYLGIFFFLSSVTPDLHVAEPLGMVCVLICVIFGGFIMPRDQIPDYLVWLYWINPVSWSLRALSNNQYQADEFDVCLYKGVDYCEKYGVTMGEYALQLFSIEIGHKWIWFSVLYHFAIGIGFILLTIWALEYRRFESPENTSFTEDSDARVETTSYNLISTPRADTTVIPVVKSQRRPVAPVTVAFRDLCYSVPDPKNPKEELTLLRGIDGYALPGKMTALMGSSGAGKTTLMDVIAGRKTGGKIRGQILLNGHEASDLAIRRCTGYCEQMDIHSDASTIREALTFSAFLRQASDIPDSEKYDSVDECLELLDLHSIADQIIRGSSVEQMKRLTIGVELAAQPSVLFLDEPTSGLDARSAKVIMDGVRKVADSGRTVVCTIHQPSTDVFLLFDSLLLLKRGGYTVYFGEIGANASELVGYLQSIAGVHPLPQGYNPSAWMLEVIGAGVGNTANQATDFVAVFNQSTASARMRAGLECEGIGRPAPGVDAIAFDSKRAASEWTQASFVIRRHFDLYWRTASYNLTRSGVSAAVAIIFGLMYLDIEYDTYQGVNSGIGMVFLTSLFIGGISFTSVMPLASQERASFYRERAAQTYNALWYFVAGTLTEIPYVFASSFLFVAILFPMVGFTGVERFFLYWLGVSIHVLAQVYFGQMLAYAFPTLEIALLGGVLILTVFIQFVGFTPPANAIPAGYKWIHEVDPYRFSFSVLASIVFGDCDGARANLTEMACQTVANLPPTLPTGLNVKEFVELVYKTKHEDIALNVVYIIATIAVFLVIAALSLRYINHQNK</sequence>
<accession>A0A8K1C9E1</accession>
<keyword evidence="3 8" id="KW-0812">Transmembrane</keyword>
<dbReference type="GO" id="GO:0016887">
    <property type="term" value="F:ATP hydrolysis activity"/>
    <property type="evidence" value="ECO:0007669"/>
    <property type="project" value="InterPro"/>
</dbReference>
<feature type="transmembrane region" description="Helical" evidence="8">
    <location>
        <begin position="1110"/>
        <end position="1131"/>
    </location>
</feature>
<keyword evidence="5" id="KW-0067">ATP-binding</keyword>
<feature type="transmembrane region" description="Helical" evidence="8">
    <location>
        <begin position="1316"/>
        <end position="1341"/>
    </location>
</feature>
<organism evidence="10 11">
    <name type="scientific">Pythium oligandrum</name>
    <name type="common">Mycoparasitic fungus</name>
    <dbReference type="NCBI Taxonomy" id="41045"/>
    <lineage>
        <taxon>Eukaryota</taxon>
        <taxon>Sar</taxon>
        <taxon>Stramenopiles</taxon>
        <taxon>Oomycota</taxon>
        <taxon>Peronosporomycetes</taxon>
        <taxon>Pythiales</taxon>
        <taxon>Pythiaceae</taxon>
        <taxon>Pythium</taxon>
    </lineage>
</organism>
<dbReference type="SUPFAM" id="SSF52540">
    <property type="entry name" value="P-loop containing nucleoside triphosphate hydrolases"/>
    <property type="match status" value="2"/>
</dbReference>
<dbReference type="GO" id="GO:0005524">
    <property type="term" value="F:ATP binding"/>
    <property type="evidence" value="ECO:0007669"/>
    <property type="project" value="UniProtKB-KW"/>
</dbReference>
<feature type="transmembrane region" description="Helical" evidence="8">
    <location>
        <begin position="1220"/>
        <end position="1238"/>
    </location>
</feature>